<dbReference type="GO" id="GO:0045721">
    <property type="term" value="P:negative regulation of gluconeogenesis"/>
    <property type="evidence" value="ECO:0007669"/>
    <property type="project" value="TreeGrafter"/>
</dbReference>
<evidence type="ECO:0000313" key="3">
    <source>
        <dbReference type="EMBL" id="WEW55325.1"/>
    </source>
</evidence>
<reference evidence="3" key="1">
    <citation type="submission" date="2023-03" db="EMBL/GenBank/DDBJ databases">
        <title>Emydomyces testavorans Genome Sequence.</title>
        <authorList>
            <person name="Hoyer L."/>
        </authorList>
    </citation>
    <scope>NUCLEOTIDE SEQUENCE</scope>
    <source>
        <strain evidence="3">16-2883</strain>
    </source>
</reference>
<protein>
    <recommendedName>
        <fullName evidence="5">Vacuolar import and degradation protein-domain-containing protein</fullName>
    </recommendedName>
</protein>
<dbReference type="AlphaFoldDB" id="A0AAF0DC28"/>
<dbReference type="GO" id="GO:0034657">
    <property type="term" value="C:GID complex"/>
    <property type="evidence" value="ECO:0007669"/>
    <property type="project" value="TreeGrafter"/>
</dbReference>
<feature type="region of interest" description="Disordered" evidence="2">
    <location>
        <begin position="1"/>
        <end position="25"/>
    </location>
</feature>
<feature type="region of interest" description="Disordered" evidence="2">
    <location>
        <begin position="56"/>
        <end position="135"/>
    </location>
</feature>
<feature type="region of interest" description="Disordered" evidence="2">
    <location>
        <begin position="226"/>
        <end position="248"/>
    </location>
</feature>
<proteinExistence type="inferred from homology"/>
<feature type="compositionally biased region" description="Polar residues" evidence="2">
    <location>
        <begin position="234"/>
        <end position="245"/>
    </location>
</feature>
<dbReference type="InterPro" id="IPR018618">
    <property type="entry name" value="GID4/10-like"/>
</dbReference>
<dbReference type="PANTHER" id="PTHR14534">
    <property type="entry name" value="VACUOLAR IMPORT AND DEGRADATION PROTEIN 24"/>
    <property type="match status" value="1"/>
</dbReference>
<feature type="compositionally biased region" description="Basic and acidic residues" evidence="2">
    <location>
        <begin position="194"/>
        <end position="203"/>
    </location>
</feature>
<evidence type="ECO:0000256" key="2">
    <source>
        <dbReference type="SAM" id="MobiDB-lite"/>
    </source>
</evidence>
<organism evidence="3 4">
    <name type="scientific">Emydomyces testavorans</name>
    <dbReference type="NCBI Taxonomy" id="2070801"/>
    <lineage>
        <taxon>Eukaryota</taxon>
        <taxon>Fungi</taxon>
        <taxon>Dikarya</taxon>
        <taxon>Ascomycota</taxon>
        <taxon>Pezizomycotina</taxon>
        <taxon>Eurotiomycetes</taxon>
        <taxon>Eurotiomycetidae</taxon>
        <taxon>Onygenales</taxon>
        <taxon>Nannizziopsiaceae</taxon>
        <taxon>Emydomyces</taxon>
    </lineage>
</organism>
<dbReference type="PANTHER" id="PTHR14534:SF3">
    <property type="entry name" value="GID COMPLEX SUBUNIT 4 HOMOLOG"/>
    <property type="match status" value="1"/>
</dbReference>
<feature type="compositionally biased region" description="Polar residues" evidence="2">
    <location>
        <begin position="83"/>
        <end position="92"/>
    </location>
</feature>
<evidence type="ECO:0000313" key="4">
    <source>
        <dbReference type="Proteomes" id="UP001219355"/>
    </source>
</evidence>
<dbReference type="GO" id="GO:0043161">
    <property type="term" value="P:proteasome-mediated ubiquitin-dependent protein catabolic process"/>
    <property type="evidence" value="ECO:0007669"/>
    <property type="project" value="TreeGrafter"/>
</dbReference>
<dbReference type="GO" id="GO:0005773">
    <property type="term" value="C:vacuole"/>
    <property type="evidence" value="ECO:0007669"/>
    <property type="project" value="GOC"/>
</dbReference>
<evidence type="ECO:0000256" key="1">
    <source>
        <dbReference type="ARBA" id="ARBA00061469"/>
    </source>
</evidence>
<dbReference type="Proteomes" id="UP001219355">
    <property type="component" value="Chromosome 1"/>
</dbReference>
<comment type="similarity">
    <text evidence="1">Belongs to the GID4/VID24 family.</text>
</comment>
<dbReference type="GO" id="GO:0006623">
    <property type="term" value="P:protein targeting to vacuole"/>
    <property type="evidence" value="ECO:0007669"/>
    <property type="project" value="TreeGrafter"/>
</dbReference>
<accession>A0AAF0DC28</accession>
<keyword evidence="4" id="KW-1185">Reference proteome</keyword>
<feature type="compositionally biased region" description="Basic and acidic residues" evidence="2">
    <location>
        <begin position="59"/>
        <end position="78"/>
    </location>
</feature>
<dbReference type="Pfam" id="PF09783">
    <property type="entry name" value="Vac_ImportDeg"/>
    <property type="match status" value="1"/>
</dbReference>
<dbReference type="GO" id="GO:0007039">
    <property type="term" value="P:protein catabolic process in the vacuole"/>
    <property type="evidence" value="ECO:0007669"/>
    <property type="project" value="TreeGrafter"/>
</dbReference>
<sequence length="601" mass="67891">MPPANSPSDTPPAVNSPSSSSPFLRQLEFISTPALDLAATLMSPPEDAIHDQNVSFLRSRRESNGDRRDSTLRSRDIGRQLVSDLSGSNNVEGNGASRPETTARSGDRVPLVRRQSVREGDSRESSSPPTQRIYAWAPDLEYEDNDWEERSTGLLDSMRYAREATRASRRTAGPSYEVTRAGSSRTPRAASNEQEGRRNLSARQDVHGDSGLVTTALLQSIRRHPRFSTRHRASQNQTIDNAPTRNTEDADDEIRRVFMSTQPYNRQRSLALRGGDSHRHSEIRRMYLKDPSVDRLKETIQYLDRVRFSNSYEESLSSAAAGGFVHFDYFLRNEDDFILNTSLIAAPAECSWLKPGTVFSGHQQASHSSSPSMLSHRVPSNAIDPDLVNTREGNRITVHTSSGRRYWANNPTHPGRGGLDDFASSKTEHWPVKVTIHDVDYSTMTLSGTMEAYNIPDKTALNQSAHIITFLEGEIIDFNKHTLETKNFSAGPEVDSCYWRELEPFKDQTYDEIVKNLVSKKWLTETLAKGWILMRWKERCFVSPSYSRQGLTISGFYYISIRRDNGHIAGMYYDPGSSPYQQLTLDPIMKDKMVFPAYSFR</sequence>
<evidence type="ECO:0008006" key="5">
    <source>
        <dbReference type="Google" id="ProtNLM"/>
    </source>
</evidence>
<feature type="region of interest" description="Disordered" evidence="2">
    <location>
        <begin position="164"/>
        <end position="203"/>
    </location>
</feature>
<dbReference type="EMBL" id="CP120627">
    <property type="protein sequence ID" value="WEW55325.1"/>
    <property type="molecule type" value="Genomic_DNA"/>
</dbReference>
<name>A0AAF0DC28_9EURO</name>
<feature type="compositionally biased region" description="Polar residues" evidence="2">
    <location>
        <begin position="181"/>
        <end position="193"/>
    </location>
</feature>
<gene>
    <name evidence="3" type="ORF">PRK78_000754</name>
</gene>